<gene>
    <name evidence="1" type="ORF">V144x_47190</name>
</gene>
<reference evidence="1 2" key="1">
    <citation type="submission" date="2019-03" db="EMBL/GenBank/DDBJ databases">
        <title>Deep-cultivation of Planctomycetes and their phenomic and genomic characterization uncovers novel biology.</title>
        <authorList>
            <person name="Wiegand S."/>
            <person name="Jogler M."/>
            <person name="Boedeker C."/>
            <person name="Pinto D."/>
            <person name="Vollmers J."/>
            <person name="Rivas-Marin E."/>
            <person name="Kohn T."/>
            <person name="Peeters S.H."/>
            <person name="Heuer A."/>
            <person name="Rast P."/>
            <person name="Oberbeckmann S."/>
            <person name="Bunk B."/>
            <person name="Jeske O."/>
            <person name="Meyerdierks A."/>
            <person name="Storesund J.E."/>
            <person name="Kallscheuer N."/>
            <person name="Luecker S."/>
            <person name="Lage O.M."/>
            <person name="Pohl T."/>
            <person name="Merkel B.J."/>
            <person name="Hornburger P."/>
            <person name="Mueller R.-W."/>
            <person name="Bruemmer F."/>
            <person name="Labrenz M."/>
            <person name="Spormann A.M."/>
            <person name="Op den Camp H."/>
            <person name="Overmann J."/>
            <person name="Amann R."/>
            <person name="Jetten M.S.M."/>
            <person name="Mascher T."/>
            <person name="Medema M.H."/>
            <person name="Devos D.P."/>
            <person name="Kaster A.-K."/>
            <person name="Ovreas L."/>
            <person name="Rohde M."/>
            <person name="Galperin M.Y."/>
            <person name="Jogler C."/>
        </authorList>
    </citation>
    <scope>NUCLEOTIDE SEQUENCE [LARGE SCALE GENOMIC DNA]</scope>
    <source>
        <strain evidence="1 2">V144</strain>
    </source>
</reference>
<evidence type="ECO:0000313" key="1">
    <source>
        <dbReference type="EMBL" id="QDT99208.1"/>
    </source>
</evidence>
<dbReference type="EMBL" id="CP037920">
    <property type="protein sequence ID" value="QDT99208.1"/>
    <property type="molecule type" value="Genomic_DNA"/>
</dbReference>
<sequence length="138" mass="15294">MVTIDSEYVNTDFDLKSESSFDILNRELSSRCHGLHYTQGDDGHYYACFESDDDGEMSESGAERDILLIVNALNMLSDAAKAELDACYLREFNIGFHCGDSWAFMHSIPHNAVAAVSDVGCSLAVTLYPMRQPDGTPR</sequence>
<proteinExistence type="predicted"/>
<accession>A0A517W1T8</accession>
<dbReference type="AlphaFoldDB" id="A0A517W1T8"/>
<dbReference type="Proteomes" id="UP000318704">
    <property type="component" value="Chromosome"/>
</dbReference>
<organism evidence="1 2">
    <name type="scientific">Gimesia aquarii</name>
    <dbReference type="NCBI Taxonomy" id="2527964"/>
    <lineage>
        <taxon>Bacteria</taxon>
        <taxon>Pseudomonadati</taxon>
        <taxon>Planctomycetota</taxon>
        <taxon>Planctomycetia</taxon>
        <taxon>Planctomycetales</taxon>
        <taxon>Planctomycetaceae</taxon>
        <taxon>Gimesia</taxon>
    </lineage>
</organism>
<name>A0A517W1T8_9PLAN</name>
<dbReference type="KEGG" id="gaw:V144x_47190"/>
<evidence type="ECO:0000313" key="2">
    <source>
        <dbReference type="Proteomes" id="UP000318704"/>
    </source>
</evidence>
<protein>
    <submittedName>
        <fullName evidence="1">Uncharacterized protein</fullName>
    </submittedName>
</protein>